<dbReference type="InterPro" id="IPR034660">
    <property type="entry name" value="DinB/YfiT-like"/>
</dbReference>
<proteinExistence type="predicted"/>
<accession>A0A0R1KES5</accession>
<organism evidence="1 2">
    <name type="scientific">Companilactobacillus nodensis DSM 19682 = JCM 14932 = NBRC 107160</name>
    <dbReference type="NCBI Taxonomy" id="1423775"/>
    <lineage>
        <taxon>Bacteria</taxon>
        <taxon>Bacillati</taxon>
        <taxon>Bacillota</taxon>
        <taxon>Bacilli</taxon>
        <taxon>Lactobacillales</taxon>
        <taxon>Lactobacillaceae</taxon>
        <taxon>Companilactobacillus</taxon>
    </lineage>
</organism>
<dbReference type="Proteomes" id="UP000051248">
    <property type="component" value="Unassembled WGS sequence"/>
</dbReference>
<evidence type="ECO:0008006" key="3">
    <source>
        <dbReference type="Google" id="ProtNLM"/>
    </source>
</evidence>
<dbReference type="eggNOG" id="COG4283">
    <property type="taxonomic scope" value="Bacteria"/>
</dbReference>
<protein>
    <recommendedName>
        <fullName evidence="3">Cytoplasmic protein</fullName>
    </recommendedName>
</protein>
<dbReference type="InterPro" id="IPR012550">
    <property type="entry name" value="DUF1706"/>
</dbReference>
<dbReference type="STRING" id="1423775.FD03_GL001272"/>
<dbReference type="PANTHER" id="PTHR40658:SF3">
    <property type="entry name" value="CLBS_DFSB FAMILY FOUR-HELIX BUNDLE PROTEIN"/>
    <property type="match status" value="1"/>
</dbReference>
<dbReference type="PATRIC" id="fig|1423775.4.peg.1302"/>
<dbReference type="PANTHER" id="PTHR40658">
    <property type="match status" value="1"/>
</dbReference>
<reference evidence="1 2" key="1">
    <citation type="journal article" date="2015" name="Genome Announc.">
        <title>Expanding the biotechnology potential of lactobacilli through comparative genomics of 213 strains and associated genera.</title>
        <authorList>
            <person name="Sun Z."/>
            <person name="Harris H.M."/>
            <person name="McCann A."/>
            <person name="Guo C."/>
            <person name="Argimon S."/>
            <person name="Zhang W."/>
            <person name="Yang X."/>
            <person name="Jeffery I.B."/>
            <person name="Cooney J.C."/>
            <person name="Kagawa T.F."/>
            <person name="Liu W."/>
            <person name="Song Y."/>
            <person name="Salvetti E."/>
            <person name="Wrobel A."/>
            <person name="Rasinkangas P."/>
            <person name="Parkhill J."/>
            <person name="Rea M.C."/>
            <person name="O'Sullivan O."/>
            <person name="Ritari J."/>
            <person name="Douillard F.P."/>
            <person name="Paul Ross R."/>
            <person name="Yang R."/>
            <person name="Briner A.E."/>
            <person name="Felis G.E."/>
            <person name="de Vos W.M."/>
            <person name="Barrangou R."/>
            <person name="Klaenhammer T.R."/>
            <person name="Caufield P.W."/>
            <person name="Cui Y."/>
            <person name="Zhang H."/>
            <person name="O'Toole P.W."/>
        </authorList>
    </citation>
    <scope>NUCLEOTIDE SEQUENCE [LARGE SCALE GENOMIC DNA]</scope>
    <source>
        <strain evidence="1 2">DSM 19682</strain>
    </source>
</reference>
<dbReference type="AlphaFoldDB" id="A0A0R1KES5"/>
<name>A0A0R1KES5_9LACO</name>
<dbReference type="Gene3D" id="1.20.120.450">
    <property type="entry name" value="dinb family like domain"/>
    <property type="match status" value="1"/>
</dbReference>
<keyword evidence="2" id="KW-1185">Reference proteome</keyword>
<gene>
    <name evidence="1" type="ORF">FD03_GL001272</name>
</gene>
<dbReference type="Pfam" id="PF08020">
    <property type="entry name" value="DUF1706"/>
    <property type="match status" value="1"/>
</dbReference>
<sequence length="173" mass="20726">MQVYKNSSELIDQIRKSYHQFIDQYEGITDNVADERIEQVEKTPREMLSYQVGWIHMILSWEKAEEGGQDITTPTPGYKWDQIRQLYDDFNVKYGAQGLDNEKDELKRVVEELIDWINQMSQDELFKPGERKWATTKAMWPVSKWIRINAISPFTNYSRQVKKWKNFNLRQRA</sequence>
<dbReference type="EMBL" id="AZDZ01000019">
    <property type="protein sequence ID" value="KRK78913.1"/>
    <property type="molecule type" value="Genomic_DNA"/>
</dbReference>
<evidence type="ECO:0000313" key="2">
    <source>
        <dbReference type="Proteomes" id="UP000051248"/>
    </source>
</evidence>
<comment type="caution">
    <text evidence="1">The sequence shown here is derived from an EMBL/GenBank/DDBJ whole genome shotgun (WGS) entry which is preliminary data.</text>
</comment>
<evidence type="ECO:0000313" key="1">
    <source>
        <dbReference type="EMBL" id="KRK78913.1"/>
    </source>
</evidence>